<keyword evidence="3" id="KW-1185">Reference proteome</keyword>
<reference evidence="2 3" key="1">
    <citation type="submission" date="2023-01" db="EMBL/GenBank/DDBJ databases">
        <title>Analysis of 21 Apiospora genomes using comparative genomics revels a genus with tremendous synthesis potential of carbohydrate active enzymes and secondary metabolites.</title>
        <authorList>
            <person name="Sorensen T."/>
        </authorList>
    </citation>
    <scope>NUCLEOTIDE SEQUENCE [LARGE SCALE GENOMIC DNA]</scope>
    <source>
        <strain evidence="2 3">CBS 20057</strain>
    </source>
</reference>
<gene>
    <name evidence="2" type="ORF">PG991_000714</name>
</gene>
<sequence length="158" mass="17334">MRIIIFASPVFNIFPIISHFAYFVNYFLHSGVKEGDGQAREAPVDAATTCAAARIAATRIAGLVRLVAQERGQDAVRPDIARGNTDRVCKLRKAATGIPWAGAAAGTLPWEQGADFVEADGQASDQRLGASVDLREAAHCLYIRHFQDHEQPFRWKDL</sequence>
<protein>
    <submittedName>
        <fullName evidence="2">Uncharacterized protein</fullName>
    </submittedName>
</protein>
<organism evidence="2 3">
    <name type="scientific">Apiospora marii</name>
    <dbReference type="NCBI Taxonomy" id="335849"/>
    <lineage>
        <taxon>Eukaryota</taxon>
        <taxon>Fungi</taxon>
        <taxon>Dikarya</taxon>
        <taxon>Ascomycota</taxon>
        <taxon>Pezizomycotina</taxon>
        <taxon>Sordariomycetes</taxon>
        <taxon>Xylariomycetidae</taxon>
        <taxon>Amphisphaeriales</taxon>
        <taxon>Apiosporaceae</taxon>
        <taxon>Apiospora</taxon>
    </lineage>
</organism>
<name>A0ABR1SV32_9PEZI</name>
<keyword evidence="1" id="KW-1133">Transmembrane helix</keyword>
<evidence type="ECO:0000313" key="2">
    <source>
        <dbReference type="EMBL" id="KAK8037368.1"/>
    </source>
</evidence>
<dbReference type="Proteomes" id="UP001396898">
    <property type="component" value="Unassembled WGS sequence"/>
</dbReference>
<proteinExistence type="predicted"/>
<evidence type="ECO:0000256" key="1">
    <source>
        <dbReference type="SAM" id="Phobius"/>
    </source>
</evidence>
<keyword evidence="1" id="KW-0472">Membrane</keyword>
<accession>A0ABR1SV32</accession>
<comment type="caution">
    <text evidence="2">The sequence shown here is derived from an EMBL/GenBank/DDBJ whole genome shotgun (WGS) entry which is preliminary data.</text>
</comment>
<keyword evidence="1" id="KW-0812">Transmembrane</keyword>
<feature type="transmembrane region" description="Helical" evidence="1">
    <location>
        <begin position="6"/>
        <end position="28"/>
    </location>
</feature>
<evidence type="ECO:0000313" key="3">
    <source>
        <dbReference type="Proteomes" id="UP001396898"/>
    </source>
</evidence>
<dbReference type="EMBL" id="JAQQWI010000002">
    <property type="protein sequence ID" value="KAK8037368.1"/>
    <property type="molecule type" value="Genomic_DNA"/>
</dbReference>